<dbReference type="CDD" id="cd02440">
    <property type="entry name" value="AdoMet_MTases"/>
    <property type="match status" value="1"/>
</dbReference>
<dbReference type="Pfam" id="PF13489">
    <property type="entry name" value="Methyltransf_23"/>
    <property type="match status" value="1"/>
</dbReference>
<keyword evidence="2" id="KW-0489">Methyltransferase</keyword>
<keyword evidence="1" id="KW-0812">Transmembrane</keyword>
<keyword evidence="1" id="KW-1133">Transmembrane helix</keyword>
<dbReference type="GO" id="GO:0032259">
    <property type="term" value="P:methylation"/>
    <property type="evidence" value="ECO:0007669"/>
    <property type="project" value="UniProtKB-KW"/>
</dbReference>
<evidence type="ECO:0000313" key="3">
    <source>
        <dbReference type="Proteomes" id="UP000319296"/>
    </source>
</evidence>
<protein>
    <submittedName>
        <fullName evidence="2">Class I SAM-dependent methyltransferase</fullName>
    </submittedName>
</protein>
<dbReference type="SUPFAM" id="SSF53335">
    <property type="entry name" value="S-adenosyl-L-methionine-dependent methyltransferases"/>
    <property type="match status" value="1"/>
</dbReference>
<sequence>MAKLEYIKCAICDENNESLLIKVKNTHGTSYISDEEFDLAQCKKCGLVYINPRPINKEIHKYYSDNYYSPKSNIKSKIEKLVLQPYYMFLRKTYIEQFLKKGKILDIGCGSGGFINSLSKNNWEIYGIEPNQTGFALSSAILHKKINLYNKPLSDCKFPDNYFDIITMWHVLEHIHKPNKELQEIKRVLKDNGILIIAVPNIKSFGFKISKKHWFHLDAPRHLYHYDSTTIKKILNHNKFEVINTAFSFTEYPLDLYHSLMNSINISKYKFIKVLFMPLIFIFSLLLKLFGPLFKSSEVMTIISKTRKGD</sequence>
<dbReference type="GO" id="GO:0008168">
    <property type="term" value="F:methyltransferase activity"/>
    <property type="evidence" value="ECO:0007669"/>
    <property type="project" value="UniProtKB-KW"/>
</dbReference>
<feature type="transmembrane region" description="Helical" evidence="1">
    <location>
        <begin position="271"/>
        <end position="290"/>
    </location>
</feature>
<keyword evidence="1" id="KW-0472">Membrane</keyword>
<gene>
    <name evidence="2" type="ORF">EVG15_00310</name>
</gene>
<dbReference type="EMBL" id="SGBB01000001">
    <property type="protein sequence ID" value="RZD19365.1"/>
    <property type="molecule type" value="Genomic_DNA"/>
</dbReference>
<dbReference type="InterPro" id="IPR029063">
    <property type="entry name" value="SAM-dependent_MTases_sf"/>
</dbReference>
<reference evidence="2 3" key="1">
    <citation type="journal article" date="2019" name="ISME J.">
        <title>Insights into ecological role of a new deltaproteobacterial order Candidatus Acidulodesulfobacterales by metagenomics and metatranscriptomics.</title>
        <authorList>
            <person name="Tan S."/>
            <person name="Liu J."/>
            <person name="Fang Y."/>
            <person name="Hedlund B.P."/>
            <person name="Lian Z.H."/>
            <person name="Huang L.Y."/>
            <person name="Li J.T."/>
            <person name="Huang L.N."/>
            <person name="Li W.J."/>
            <person name="Jiang H.C."/>
            <person name="Dong H.L."/>
            <person name="Shu W.S."/>
        </authorList>
    </citation>
    <scope>NUCLEOTIDE SEQUENCE [LARGE SCALE GENOMIC DNA]</scope>
    <source>
        <strain evidence="2">AP1</strain>
    </source>
</reference>
<keyword evidence="2" id="KW-0808">Transferase</keyword>
<evidence type="ECO:0000313" key="2">
    <source>
        <dbReference type="EMBL" id="RZD19365.1"/>
    </source>
</evidence>
<proteinExistence type="predicted"/>
<dbReference type="PANTHER" id="PTHR43861">
    <property type="entry name" value="TRANS-ACONITATE 2-METHYLTRANSFERASE-RELATED"/>
    <property type="match status" value="1"/>
</dbReference>
<name>A0A519BQ18_9DELT</name>
<dbReference type="AlphaFoldDB" id="A0A519BQ18"/>
<organism evidence="2 3">
    <name type="scientific">Candidatus Acididesulfobacter diazotrophicus</name>
    <dbReference type="NCBI Taxonomy" id="2597226"/>
    <lineage>
        <taxon>Bacteria</taxon>
        <taxon>Deltaproteobacteria</taxon>
        <taxon>Candidatus Acidulodesulfobacterales</taxon>
        <taxon>Candidatus Acididesulfobacter</taxon>
    </lineage>
</organism>
<dbReference type="Gene3D" id="3.40.50.150">
    <property type="entry name" value="Vaccinia Virus protein VP39"/>
    <property type="match status" value="1"/>
</dbReference>
<comment type="caution">
    <text evidence="2">The sequence shown here is derived from an EMBL/GenBank/DDBJ whole genome shotgun (WGS) entry which is preliminary data.</text>
</comment>
<dbReference type="Proteomes" id="UP000319296">
    <property type="component" value="Unassembled WGS sequence"/>
</dbReference>
<accession>A0A519BQ18</accession>
<evidence type="ECO:0000256" key="1">
    <source>
        <dbReference type="SAM" id="Phobius"/>
    </source>
</evidence>